<keyword evidence="2" id="KW-1185">Reference proteome</keyword>
<comment type="caution">
    <text evidence="1">The sequence shown here is derived from an EMBL/GenBank/DDBJ whole genome shotgun (WGS) entry which is preliminary data.</text>
</comment>
<name>A0ABQ5F120_9ASTR</name>
<dbReference type="EMBL" id="BQNB010016889">
    <property type="protein sequence ID" value="GJT56935.1"/>
    <property type="molecule type" value="Genomic_DNA"/>
</dbReference>
<sequence length="123" mass="14129">MEQELWMLTLKGDDIEGYNNRFHELALMCPDLVTPERKKIECYQFRLRPQELEKVTRESERIINGTTTTIPIISSRTGGRKLLKLIWRPQLRVEAMLEIYRYAINASCITSASAQLSAGNAKG</sequence>
<gene>
    <name evidence="1" type="ORF">Tco_0991989</name>
</gene>
<organism evidence="1 2">
    <name type="scientific">Tanacetum coccineum</name>
    <dbReference type="NCBI Taxonomy" id="301880"/>
    <lineage>
        <taxon>Eukaryota</taxon>
        <taxon>Viridiplantae</taxon>
        <taxon>Streptophyta</taxon>
        <taxon>Embryophyta</taxon>
        <taxon>Tracheophyta</taxon>
        <taxon>Spermatophyta</taxon>
        <taxon>Magnoliopsida</taxon>
        <taxon>eudicotyledons</taxon>
        <taxon>Gunneridae</taxon>
        <taxon>Pentapetalae</taxon>
        <taxon>asterids</taxon>
        <taxon>campanulids</taxon>
        <taxon>Asterales</taxon>
        <taxon>Asteraceae</taxon>
        <taxon>Asteroideae</taxon>
        <taxon>Anthemideae</taxon>
        <taxon>Anthemidinae</taxon>
        <taxon>Tanacetum</taxon>
    </lineage>
</organism>
<evidence type="ECO:0000313" key="1">
    <source>
        <dbReference type="EMBL" id="GJT56935.1"/>
    </source>
</evidence>
<evidence type="ECO:0008006" key="3">
    <source>
        <dbReference type="Google" id="ProtNLM"/>
    </source>
</evidence>
<evidence type="ECO:0000313" key="2">
    <source>
        <dbReference type="Proteomes" id="UP001151760"/>
    </source>
</evidence>
<proteinExistence type="predicted"/>
<reference evidence="1" key="2">
    <citation type="submission" date="2022-01" db="EMBL/GenBank/DDBJ databases">
        <authorList>
            <person name="Yamashiro T."/>
            <person name="Shiraishi A."/>
            <person name="Satake H."/>
            <person name="Nakayama K."/>
        </authorList>
    </citation>
    <scope>NUCLEOTIDE SEQUENCE</scope>
</reference>
<reference evidence="1" key="1">
    <citation type="journal article" date="2022" name="Int. J. Mol. Sci.">
        <title>Draft Genome of Tanacetum Coccineum: Genomic Comparison of Closely Related Tanacetum-Family Plants.</title>
        <authorList>
            <person name="Yamashiro T."/>
            <person name="Shiraishi A."/>
            <person name="Nakayama K."/>
            <person name="Satake H."/>
        </authorList>
    </citation>
    <scope>NUCLEOTIDE SEQUENCE</scope>
</reference>
<protein>
    <recommendedName>
        <fullName evidence="3">Reverse transcriptase domain-containing protein</fullName>
    </recommendedName>
</protein>
<dbReference type="Proteomes" id="UP001151760">
    <property type="component" value="Unassembled WGS sequence"/>
</dbReference>
<accession>A0ABQ5F120</accession>